<accession>A0A7X2J2M3</accession>
<evidence type="ECO:0000313" key="4">
    <source>
        <dbReference type="EMBL" id="MRX74260.1"/>
    </source>
</evidence>
<name>A0A7X2J2M3_9BACI</name>
<dbReference type="AlphaFoldDB" id="A0A7X2J2M3"/>
<dbReference type="OrthoDB" id="2806194at2"/>
<proteinExistence type="inferred from homology"/>
<evidence type="ECO:0000259" key="3">
    <source>
        <dbReference type="PROSITE" id="PS51756"/>
    </source>
</evidence>
<dbReference type="PROSITE" id="PS51756">
    <property type="entry name" value="LXG"/>
    <property type="match status" value="1"/>
</dbReference>
<feature type="coiled-coil region" evidence="2">
    <location>
        <begin position="103"/>
        <end position="137"/>
    </location>
</feature>
<comment type="similarity">
    <text evidence="1">In the N-terminal section; belongs to the LXG family.</text>
</comment>
<dbReference type="EMBL" id="WKKI01000073">
    <property type="protein sequence ID" value="MRX74260.1"/>
    <property type="molecule type" value="Genomic_DNA"/>
</dbReference>
<dbReference type="Pfam" id="PF04740">
    <property type="entry name" value="LXG"/>
    <property type="match status" value="1"/>
</dbReference>
<evidence type="ECO:0000313" key="5">
    <source>
        <dbReference type="Proteomes" id="UP000448867"/>
    </source>
</evidence>
<keyword evidence="2" id="KW-0175">Coiled coil</keyword>
<keyword evidence="5" id="KW-1185">Reference proteome</keyword>
<feature type="domain" description="LXG" evidence="3">
    <location>
        <begin position="2"/>
        <end position="224"/>
    </location>
</feature>
<dbReference type="InterPro" id="IPR006829">
    <property type="entry name" value="LXG_dom"/>
</dbReference>
<reference evidence="4 5" key="1">
    <citation type="submission" date="2019-11" db="EMBL/GenBank/DDBJ databases">
        <title>Bacillus lacus genome.</title>
        <authorList>
            <person name="Allen C.J."/>
            <person name="Newman J.D."/>
        </authorList>
    </citation>
    <scope>NUCLEOTIDE SEQUENCE [LARGE SCALE GENOMIC DNA]</scope>
    <source>
        <strain evidence="4 5">KCTC 33946</strain>
    </source>
</reference>
<evidence type="ECO:0000256" key="1">
    <source>
        <dbReference type="ARBA" id="ARBA00034117"/>
    </source>
</evidence>
<feature type="non-terminal residue" evidence="4">
    <location>
        <position position="338"/>
    </location>
</feature>
<evidence type="ECO:0000256" key="2">
    <source>
        <dbReference type="SAM" id="Coils"/>
    </source>
</evidence>
<comment type="caution">
    <text evidence="4">The sequence shown here is derived from an EMBL/GenBank/DDBJ whole genome shotgun (WGS) entry which is preliminary data.</text>
</comment>
<protein>
    <recommendedName>
        <fullName evidence="3">LXG domain-containing protein</fullName>
    </recommendedName>
</protein>
<gene>
    <name evidence="4" type="ORF">GJU40_19245</name>
</gene>
<organism evidence="4 5">
    <name type="scientific">Metabacillus lacus</name>
    <dbReference type="NCBI Taxonomy" id="1983721"/>
    <lineage>
        <taxon>Bacteria</taxon>
        <taxon>Bacillati</taxon>
        <taxon>Bacillota</taxon>
        <taxon>Bacilli</taxon>
        <taxon>Bacillales</taxon>
        <taxon>Bacillaceae</taxon>
        <taxon>Metabacillus</taxon>
    </lineage>
</organism>
<sequence length="338" mass="38635">MGNMKVKISEVQSFVDEQKKQIDTLNLGLSEIETNINQVIQMESFRGKAASAAKMYYHEYHSTLIRAFIGLFNQLESHMTKHLNDFHGKVDADDQAVIDIAYIDDQEDDILEMYKQLEDISRELAETIKNVSDLTSAQTPSFSHVMSTNDETVEVTSKVVEDLTAFTKTGKADQYDIESSMAEIERLMKAGQRKSSQSKTPEWFQLQLPTIQSAISEAKKNEAFASVLSDGYYRKSVLNQTSDEQIQFGQSELRFQEYMKGVSFDDQLRMGMGWFANSQLGRTLLHYRMDSRFQFLYSFATKENLRAVGALESWWNKTITYQVDLSKIRLLTVGFAGL</sequence>
<dbReference type="Proteomes" id="UP000448867">
    <property type="component" value="Unassembled WGS sequence"/>
</dbReference>